<organism evidence="2 3">
    <name type="scientific">Azospirillum brasilense</name>
    <dbReference type="NCBI Taxonomy" id="192"/>
    <lineage>
        <taxon>Bacteria</taxon>
        <taxon>Pseudomonadati</taxon>
        <taxon>Pseudomonadota</taxon>
        <taxon>Alphaproteobacteria</taxon>
        <taxon>Rhodospirillales</taxon>
        <taxon>Azospirillaceae</taxon>
        <taxon>Azospirillum</taxon>
    </lineage>
</organism>
<dbReference type="Gene3D" id="2.30.130.40">
    <property type="entry name" value="LON domain-like"/>
    <property type="match status" value="1"/>
</dbReference>
<dbReference type="PANTHER" id="PTHR46732:SF8">
    <property type="entry name" value="ATP-DEPENDENT PROTEASE LA (LON) DOMAIN PROTEIN"/>
    <property type="match status" value="1"/>
</dbReference>
<evidence type="ECO:0000259" key="1">
    <source>
        <dbReference type="PROSITE" id="PS51787"/>
    </source>
</evidence>
<dbReference type="SMART" id="SM00464">
    <property type="entry name" value="LON"/>
    <property type="match status" value="1"/>
</dbReference>
<dbReference type="Proteomes" id="UP000215367">
    <property type="component" value="Unassembled WGS sequence"/>
</dbReference>
<dbReference type="Gene3D" id="1.20.58.1480">
    <property type="match status" value="1"/>
</dbReference>
<dbReference type="PROSITE" id="PS51787">
    <property type="entry name" value="LON_N"/>
    <property type="match status" value="1"/>
</dbReference>
<dbReference type="PANTHER" id="PTHR46732">
    <property type="entry name" value="ATP-DEPENDENT PROTEASE LA (LON) DOMAIN PROTEIN"/>
    <property type="match status" value="1"/>
</dbReference>
<dbReference type="InterPro" id="IPR015947">
    <property type="entry name" value="PUA-like_sf"/>
</dbReference>
<gene>
    <name evidence="2" type="ORF">CHT98_19730</name>
</gene>
<proteinExistence type="predicted"/>
<sequence>MSRNPIDPSPDRLPRQLPIFPLAGVLLLPRGRLPLNIFEPRYLAMVEDALAGDRMIGMVQPTDPACRLREPAVYGTGCAGRITSFAETEDGRYLITLTGVSRFAIMRELDGQRGYRRVAADWDRFSGDLIDPLERGGADGCGLDRARLLAGLKGYFKMQGLSVDWKAIDGTPDERLVTSLAMICPFSPSEKQALLETPDLPERAKLLIALVEMAILDSHEGDGGGALRH</sequence>
<accession>A0A235HA12</accession>
<protein>
    <submittedName>
        <fullName evidence="2">Peptidase S16</fullName>
    </submittedName>
</protein>
<dbReference type="InterPro" id="IPR003111">
    <property type="entry name" value="Lon_prtase_N"/>
</dbReference>
<feature type="domain" description="Lon N-terminal" evidence="1">
    <location>
        <begin position="17"/>
        <end position="215"/>
    </location>
</feature>
<dbReference type="EMBL" id="NOWT01000020">
    <property type="protein sequence ID" value="OYD82670.1"/>
    <property type="molecule type" value="Genomic_DNA"/>
</dbReference>
<name>A0A235HA12_AZOBR</name>
<dbReference type="Pfam" id="PF02190">
    <property type="entry name" value="LON_substr_bdg"/>
    <property type="match status" value="1"/>
</dbReference>
<reference evidence="2 3" key="1">
    <citation type="submission" date="2017-07" db="EMBL/GenBank/DDBJ databases">
        <title>Whole genome sequence of Azospirillum brasilense 2A1, a potential biofertilizer strain.</title>
        <authorList>
            <person name="Fontana C.A."/>
            <person name="Toffoli L.M."/>
            <person name="Salazar S.M."/>
            <person name="Puglisi E."/>
            <person name="Pedraza R."/>
            <person name="Bassi D."/>
            <person name="Cocconcelli P.S."/>
        </authorList>
    </citation>
    <scope>NUCLEOTIDE SEQUENCE [LARGE SCALE GENOMIC DNA]</scope>
    <source>
        <strain evidence="2 3">2A1</strain>
    </source>
</reference>
<dbReference type="AlphaFoldDB" id="A0A235HA12"/>
<comment type="caution">
    <text evidence="2">The sequence shown here is derived from an EMBL/GenBank/DDBJ whole genome shotgun (WGS) entry which is preliminary data.</text>
</comment>
<dbReference type="InterPro" id="IPR046336">
    <property type="entry name" value="Lon_prtase_N_sf"/>
</dbReference>
<dbReference type="RefSeq" id="WP_094305191.1">
    <property type="nucleotide sequence ID" value="NZ_NOWT01000020.1"/>
</dbReference>
<evidence type="ECO:0000313" key="2">
    <source>
        <dbReference type="EMBL" id="OYD82670.1"/>
    </source>
</evidence>
<dbReference type="SUPFAM" id="SSF88697">
    <property type="entry name" value="PUA domain-like"/>
    <property type="match status" value="1"/>
</dbReference>
<evidence type="ECO:0000313" key="3">
    <source>
        <dbReference type="Proteomes" id="UP000215367"/>
    </source>
</evidence>